<feature type="active site" description="Proton donor" evidence="7">
    <location>
        <position position="97"/>
    </location>
</feature>
<dbReference type="PANTHER" id="PTHR43375:SF1">
    <property type="entry name" value="OROTIDINE 5'-PHOSPHATE DECARBOXYLASE"/>
    <property type="match status" value="1"/>
</dbReference>
<evidence type="ECO:0000256" key="1">
    <source>
        <dbReference type="ARBA" id="ARBA00004861"/>
    </source>
</evidence>
<dbReference type="GO" id="GO:0004590">
    <property type="term" value="F:orotidine-5'-phosphate decarboxylase activity"/>
    <property type="evidence" value="ECO:0007669"/>
    <property type="project" value="UniProtKB-UniRule"/>
</dbReference>
<dbReference type="AlphaFoldDB" id="A0A1F6AQP1"/>
<dbReference type="GO" id="GO:0006207">
    <property type="term" value="P:'de novo' pyrimidine nucleobase biosynthetic process"/>
    <property type="evidence" value="ECO:0007669"/>
    <property type="project" value="InterPro"/>
</dbReference>
<feature type="domain" description="Orotidine 5'-phosphate decarboxylase" evidence="8">
    <location>
        <begin position="17"/>
        <end position="273"/>
    </location>
</feature>
<dbReference type="CDD" id="cd04725">
    <property type="entry name" value="OMP_decarboxylase_like"/>
    <property type="match status" value="1"/>
</dbReference>
<dbReference type="InterPro" id="IPR013785">
    <property type="entry name" value="Aldolase_TIM"/>
</dbReference>
<comment type="catalytic activity">
    <reaction evidence="6 7">
        <text>orotidine 5'-phosphate + H(+) = UMP + CO2</text>
        <dbReference type="Rhea" id="RHEA:11596"/>
        <dbReference type="ChEBI" id="CHEBI:15378"/>
        <dbReference type="ChEBI" id="CHEBI:16526"/>
        <dbReference type="ChEBI" id="CHEBI:57538"/>
        <dbReference type="ChEBI" id="CHEBI:57865"/>
        <dbReference type="EC" id="4.1.1.23"/>
    </reaction>
</comment>
<dbReference type="InterPro" id="IPR018089">
    <property type="entry name" value="OMPdecase_AS"/>
</dbReference>
<dbReference type="PROSITE" id="PS00156">
    <property type="entry name" value="OMPDECASE"/>
    <property type="match status" value="1"/>
</dbReference>
<comment type="caution">
    <text evidence="9">The sequence shown here is derived from an EMBL/GenBank/DDBJ whole genome shotgun (WGS) entry which is preliminary data.</text>
</comment>
<evidence type="ECO:0000256" key="3">
    <source>
        <dbReference type="ARBA" id="ARBA00022793"/>
    </source>
</evidence>
<dbReference type="UniPathway" id="UPA00070">
    <property type="reaction ID" value="UER00120"/>
</dbReference>
<dbReference type="InterPro" id="IPR011060">
    <property type="entry name" value="RibuloseP-bd_barrel"/>
</dbReference>
<evidence type="ECO:0000256" key="5">
    <source>
        <dbReference type="ARBA" id="ARBA00023239"/>
    </source>
</evidence>
<dbReference type="PANTHER" id="PTHR43375">
    <property type="entry name" value="OROTIDINE 5'-PHOSPHATE DECARBOXYLASE"/>
    <property type="match status" value="1"/>
</dbReference>
<evidence type="ECO:0000313" key="9">
    <source>
        <dbReference type="EMBL" id="OGG26822.1"/>
    </source>
</evidence>
<dbReference type="InterPro" id="IPR001754">
    <property type="entry name" value="OMPdeCOase_dom"/>
</dbReference>
<gene>
    <name evidence="7" type="primary">pyrF</name>
    <name evidence="9" type="ORF">A2960_01490</name>
</gene>
<keyword evidence="5 7" id="KW-0456">Lyase</keyword>
<comment type="similarity">
    <text evidence="2 7">Belongs to the OMP decarboxylase family. Type 2 subfamily.</text>
</comment>
<dbReference type="SUPFAM" id="SSF51366">
    <property type="entry name" value="Ribulose-phoshate binding barrel"/>
    <property type="match status" value="1"/>
</dbReference>
<name>A0A1F6AQP1_9BACT</name>
<evidence type="ECO:0000256" key="6">
    <source>
        <dbReference type="ARBA" id="ARBA00049157"/>
    </source>
</evidence>
<accession>A0A1F6AQP1</accession>
<evidence type="ECO:0000256" key="2">
    <source>
        <dbReference type="ARBA" id="ARBA00008847"/>
    </source>
</evidence>
<dbReference type="Proteomes" id="UP000176609">
    <property type="component" value="Unassembled WGS sequence"/>
</dbReference>
<evidence type="ECO:0000256" key="4">
    <source>
        <dbReference type="ARBA" id="ARBA00022975"/>
    </source>
</evidence>
<sequence>MYFRSKLDNIVKKNNSLLCVGLDSDIDKLPISIRNGEHPQSTFNRAIIEATHDLVCAFKPNTAFYESRGKAGIEALKTTCDFLKETYPDIIIILDAKRADIGNTNEGYVQFAFDYLGADAITLHPYLGKEALKPFLDRKDKGFFILCRTSNPGAGEFQDLLLSKSQPSDSAFAAASAKEGTPLYQIVAEHVVQDWNYNGNCGLVVGATYPNELEIVRRIAKDLPLLIPGIGAQGGDTEKTVKAGVDNDGQNTIINSSRGIIFASEGENFAEKSRVEAEKLRDDINKFR</sequence>
<dbReference type="SMART" id="SM00934">
    <property type="entry name" value="OMPdecase"/>
    <property type="match status" value="1"/>
</dbReference>
<protein>
    <recommendedName>
        <fullName evidence="7">Orotidine 5'-phosphate decarboxylase</fullName>
        <ecNumber evidence="7">4.1.1.23</ecNumber>
    </recommendedName>
    <alternativeName>
        <fullName evidence="7">OMP decarboxylase</fullName>
        <shortName evidence="7">OMPDCase</shortName>
        <shortName evidence="7">OMPdecase</shortName>
    </alternativeName>
</protein>
<reference evidence="9 10" key="1">
    <citation type="journal article" date="2016" name="Nat. Commun.">
        <title>Thousands of microbial genomes shed light on interconnected biogeochemical processes in an aquifer system.</title>
        <authorList>
            <person name="Anantharaman K."/>
            <person name="Brown C.T."/>
            <person name="Hug L.A."/>
            <person name="Sharon I."/>
            <person name="Castelle C.J."/>
            <person name="Probst A.J."/>
            <person name="Thomas B.C."/>
            <person name="Singh A."/>
            <person name="Wilkins M.J."/>
            <person name="Karaoz U."/>
            <person name="Brodie E.L."/>
            <person name="Williams K.H."/>
            <person name="Hubbard S.S."/>
            <person name="Banfield J.F."/>
        </authorList>
    </citation>
    <scope>NUCLEOTIDE SEQUENCE [LARGE SCALE GENOMIC DNA]</scope>
</reference>
<dbReference type="Pfam" id="PF00215">
    <property type="entry name" value="OMPdecase"/>
    <property type="match status" value="1"/>
</dbReference>
<dbReference type="Gene3D" id="3.20.20.70">
    <property type="entry name" value="Aldolase class I"/>
    <property type="match status" value="1"/>
</dbReference>
<evidence type="ECO:0000256" key="7">
    <source>
        <dbReference type="HAMAP-Rule" id="MF_01215"/>
    </source>
</evidence>
<dbReference type="EMBL" id="MFJR01000007">
    <property type="protein sequence ID" value="OGG26822.1"/>
    <property type="molecule type" value="Genomic_DNA"/>
</dbReference>
<keyword evidence="3 7" id="KW-0210">Decarboxylase</keyword>
<evidence type="ECO:0000313" key="10">
    <source>
        <dbReference type="Proteomes" id="UP000176609"/>
    </source>
</evidence>
<dbReference type="HAMAP" id="MF_01215">
    <property type="entry name" value="OMPdecase_type2"/>
    <property type="match status" value="1"/>
</dbReference>
<comment type="pathway">
    <text evidence="1 7">Pyrimidine metabolism; UMP biosynthesis via de novo pathway; UMP from orotate: step 2/2.</text>
</comment>
<keyword evidence="4 7" id="KW-0665">Pyrimidine biosynthesis</keyword>
<organism evidence="9 10">
    <name type="scientific">Candidatus Gottesmanbacteria bacterium RIFCSPLOWO2_01_FULL_39_12b</name>
    <dbReference type="NCBI Taxonomy" id="1798388"/>
    <lineage>
        <taxon>Bacteria</taxon>
        <taxon>Candidatus Gottesmaniibacteriota</taxon>
    </lineage>
</organism>
<dbReference type="NCBIfam" id="TIGR02127">
    <property type="entry name" value="pyrF_sub2"/>
    <property type="match status" value="1"/>
</dbReference>
<dbReference type="GO" id="GO:0044205">
    <property type="term" value="P:'de novo' UMP biosynthetic process"/>
    <property type="evidence" value="ECO:0007669"/>
    <property type="project" value="UniProtKB-UniRule"/>
</dbReference>
<dbReference type="InterPro" id="IPR011995">
    <property type="entry name" value="OMPdecase_type-2"/>
</dbReference>
<proteinExistence type="inferred from homology"/>
<dbReference type="EC" id="4.1.1.23" evidence="7"/>
<evidence type="ECO:0000259" key="8">
    <source>
        <dbReference type="SMART" id="SM00934"/>
    </source>
</evidence>